<gene>
    <name evidence="1" type="ORF">TCAL_13168</name>
</gene>
<organism evidence="1 2">
    <name type="scientific">Tigriopus californicus</name>
    <name type="common">Marine copepod</name>
    <dbReference type="NCBI Taxonomy" id="6832"/>
    <lineage>
        <taxon>Eukaryota</taxon>
        <taxon>Metazoa</taxon>
        <taxon>Ecdysozoa</taxon>
        <taxon>Arthropoda</taxon>
        <taxon>Crustacea</taxon>
        <taxon>Multicrustacea</taxon>
        <taxon>Hexanauplia</taxon>
        <taxon>Copepoda</taxon>
        <taxon>Harpacticoida</taxon>
        <taxon>Harpacticidae</taxon>
        <taxon>Tigriopus</taxon>
    </lineage>
</organism>
<dbReference type="Proteomes" id="UP000318571">
    <property type="component" value="Chromosome 12"/>
</dbReference>
<comment type="caution">
    <text evidence="1">The sequence shown here is derived from an EMBL/GenBank/DDBJ whole genome shotgun (WGS) entry which is preliminary data.</text>
</comment>
<evidence type="ECO:0000313" key="2">
    <source>
        <dbReference type="Proteomes" id="UP000318571"/>
    </source>
</evidence>
<dbReference type="EMBL" id="VCGU01000001">
    <property type="protein sequence ID" value="TRY80500.1"/>
    <property type="molecule type" value="Genomic_DNA"/>
</dbReference>
<protein>
    <submittedName>
        <fullName evidence="1">Uncharacterized protein</fullName>
    </submittedName>
</protein>
<sequence length="125" mass="14286">MRNVERGASIATLYLSLWMATSHGKTVRSFEIRFSETCKGFQIMEDTNIKCILCSTMCLAQLKLEERFHPESHGVLVHSNETQCAQIRMKTDHVFCFEADFVDEETMTLVDTDLNKPIYIGNGKC</sequence>
<keyword evidence="2" id="KW-1185">Reference proteome</keyword>
<accession>A0A553PS39</accession>
<evidence type="ECO:0000313" key="1">
    <source>
        <dbReference type="EMBL" id="TRY80500.1"/>
    </source>
</evidence>
<name>A0A553PS39_TIGCA</name>
<dbReference type="AlphaFoldDB" id="A0A553PS39"/>
<reference evidence="1 2" key="1">
    <citation type="journal article" date="2018" name="Nat. Ecol. Evol.">
        <title>Genomic signatures of mitonuclear coevolution across populations of Tigriopus californicus.</title>
        <authorList>
            <person name="Barreto F.S."/>
            <person name="Watson E.T."/>
            <person name="Lima T.G."/>
            <person name="Willett C.S."/>
            <person name="Edmands S."/>
            <person name="Li W."/>
            <person name="Burton R.S."/>
        </authorList>
    </citation>
    <scope>NUCLEOTIDE SEQUENCE [LARGE SCALE GENOMIC DNA]</scope>
    <source>
        <strain evidence="1 2">San Diego</strain>
    </source>
</reference>
<proteinExistence type="predicted"/>